<dbReference type="PANTHER" id="PTHR43391:SF82">
    <property type="entry name" value="OXIDOREDUCTASE SADH-RELATED"/>
    <property type="match status" value="1"/>
</dbReference>
<protein>
    <submittedName>
        <fullName evidence="5">Short-subunit dehydrogenase</fullName>
    </submittedName>
</protein>
<dbReference type="AlphaFoldDB" id="A0AA44UR94"/>
<dbReference type="InterPro" id="IPR057326">
    <property type="entry name" value="KR_dom"/>
</dbReference>
<dbReference type="RefSeq" id="WP_073575630.1">
    <property type="nucleotide sequence ID" value="NZ_JBEPFP010000008.1"/>
</dbReference>
<dbReference type="PROSITE" id="PS00061">
    <property type="entry name" value="ADH_SHORT"/>
    <property type="match status" value="1"/>
</dbReference>
<dbReference type="SUPFAM" id="SSF51735">
    <property type="entry name" value="NAD(P)-binding Rossmann-fold domains"/>
    <property type="match status" value="1"/>
</dbReference>
<evidence type="ECO:0000313" key="5">
    <source>
        <dbReference type="EMBL" id="PKB31848.1"/>
    </source>
</evidence>
<dbReference type="Gene3D" id="3.40.50.720">
    <property type="entry name" value="NAD(P)-binding Rossmann-like Domain"/>
    <property type="match status" value="1"/>
</dbReference>
<dbReference type="Proteomes" id="UP000232453">
    <property type="component" value="Unassembled WGS sequence"/>
</dbReference>
<evidence type="ECO:0000256" key="2">
    <source>
        <dbReference type="ARBA" id="ARBA00023002"/>
    </source>
</evidence>
<dbReference type="Pfam" id="PF00106">
    <property type="entry name" value="adh_short"/>
    <property type="match status" value="1"/>
</dbReference>
<dbReference type="InterPro" id="IPR036291">
    <property type="entry name" value="NAD(P)-bd_dom_sf"/>
</dbReference>
<dbReference type="GO" id="GO:0016491">
    <property type="term" value="F:oxidoreductase activity"/>
    <property type="evidence" value="ECO:0007669"/>
    <property type="project" value="UniProtKB-KW"/>
</dbReference>
<dbReference type="SMART" id="SM00822">
    <property type="entry name" value="PKS_KR"/>
    <property type="match status" value="1"/>
</dbReference>
<reference evidence="5 6" key="1">
    <citation type="submission" date="2017-11" db="EMBL/GenBank/DDBJ databases">
        <title>Sequencing the genomes of 1000 actinobacteria strains.</title>
        <authorList>
            <person name="Klenk H.-P."/>
        </authorList>
    </citation>
    <scope>NUCLEOTIDE SEQUENCE [LARGE SCALE GENOMIC DNA]</scope>
    <source>
        <strain evidence="5 6">DSM 44104</strain>
    </source>
</reference>
<comment type="caution">
    <text evidence="5">The sequence shown here is derived from an EMBL/GenBank/DDBJ whole genome shotgun (WGS) entry which is preliminary data.</text>
</comment>
<gene>
    <name evidence="5" type="ORF">ATL51_3549</name>
</gene>
<evidence type="ECO:0000313" key="6">
    <source>
        <dbReference type="Proteomes" id="UP000232453"/>
    </source>
</evidence>
<evidence type="ECO:0000256" key="1">
    <source>
        <dbReference type="ARBA" id="ARBA00006484"/>
    </source>
</evidence>
<dbReference type="PANTHER" id="PTHR43391">
    <property type="entry name" value="RETINOL DEHYDROGENASE-RELATED"/>
    <property type="match status" value="1"/>
</dbReference>
<evidence type="ECO:0000256" key="3">
    <source>
        <dbReference type="RuleBase" id="RU000363"/>
    </source>
</evidence>
<dbReference type="EMBL" id="PHUJ01000003">
    <property type="protein sequence ID" value="PKB31848.1"/>
    <property type="molecule type" value="Genomic_DNA"/>
</dbReference>
<dbReference type="PRINTS" id="PR00081">
    <property type="entry name" value="GDHRDH"/>
</dbReference>
<proteinExistence type="inferred from homology"/>
<organism evidence="5 6">
    <name type="scientific">Pseudonocardia alni</name>
    <name type="common">Amycolata alni</name>
    <dbReference type="NCBI Taxonomy" id="33907"/>
    <lineage>
        <taxon>Bacteria</taxon>
        <taxon>Bacillati</taxon>
        <taxon>Actinomycetota</taxon>
        <taxon>Actinomycetes</taxon>
        <taxon>Pseudonocardiales</taxon>
        <taxon>Pseudonocardiaceae</taxon>
        <taxon>Pseudonocardia</taxon>
    </lineage>
</organism>
<evidence type="ECO:0000259" key="4">
    <source>
        <dbReference type="SMART" id="SM00822"/>
    </source>
</evidence>
<comment type="similarity">
    <text evidence="1 3">Belongs to the short-chain dehydrogenases/reductases (SDR) family.</text>
</comment>
<sequence>MKSFTGRTAAITGAGSGIGRALALRLAGDGCHLALADRDAAGLAETAALAGPQVRVTTAELDVSDEKAVYGWADAVVADHGAVHMIVNNAGVALSGTTGALSLEDYRWIMDINFWGVVYGTKAFLPHMETAGTGHVVNLSSIFGVAAQPLMSGYNASKYAVRGFTESLRQDLELTGSPVSATCVHPGGIRTNIAKAARVDDSVAAATGRPAADATAEFERMLTTTPDRAAKTILDGVQRNQRRVLIGPDAWAIDSMVRLLPTTYQRIVTGVVRSRRGKG</sequence>
<keyword evidence="2" id="KW-0560">Oxidoreductase</keyword>
<dbReference type="InterPro" id="IPR020904">
    <property type="entry name" value="Sc_DH/Rdtase_CS"/>
</dbReference>
<feature type="domain" description="Ketoreductase" evidence="4">
    <location>
        <begin position="7"/>
        <end position="192"/>
    </location>
</feature>
<name>A0AA44UR94_PSEA5</name>
<accession>A0AA44UR94</accession>
<dbReference type="InterPro" id="IPR002347">
    <property type="entry name" value="SDR_fam"/>
</dbReference>
<dbReference type="PRINTS" id="PR00080">
    <property type="entry name" value="SDRFAMILY"/>
</dbReference>